<evidence type="ECO:0000256" key="2">
    <source>
        <dbReference type="ARBA" id="ARBA00022741"/>
    </source>
</evidence>
<evidence type="ECO:0000313" key="13">
    <source>
        <dbReference type="Proteomes" id="UP000192343"/>
    </source>
</evidence>
<dbReference type="STRING" id="1963862.B4O97_16510"/>
<evidence type="ECO:0000256" key="5">
    <source>
        <dbReference type="ARBA" id="ARBA00023134"/>
    </source>
</evidence>
<evidence type="ECO:0000256" key="9">
    <source>
        <dbReference type="HAMAP-Rule" id="MF_00306"/>
    </source>
</evidence>
<dbReference type="InterPro" id="IPR004125">
    <property type="entry name" value="Signal_recog_particle_SRP54_M"/>
</dbReference>
<feature type="binding site" evidence="9">
    <location>
        <begin position="248"/>
        <end position="251"/>
    </location>
    <ligand>
        <name>GTP</name>
        <dbReference type="ChEBI" id="CHEBI:37565"/>
    </ligand>
</feature>
<keyword evidence="5 9" id="KW-0342">GTP-binding</keyword>
<dbReference type="InterPro" id="IPR022941">
    <property type="entry name" value="SRP54"/>
</dbReference>
<dbReference type="SUPFAM" id="SSF52540">
    <property type="entry name" value="P-loop containing nucleoside triphosphate hydrolases"/>
    <property type="match status" value="1"/>
</dbReference>
<keyword evidence="10" id="KW-0175">Coiled coil</keyword>
<dbReference type="GO" id="GO:0005525">
    <property type="term" value="F:GTP binding"/>
    <property type="evidence" value="ECO:0007669"/>
    <property type="project" value="UniProtKB-UniRule"/>
</dbReference>
<dbReference type="HAMAP" id="MF_00306">
    <property type="entry name" value="SRP54"/>
    <property type="match status" value="1"/>
</dbReference>
<dbReference type="Pfam" id="PF00448">
    <property type="entry name" value="SRP54"/>
    <property type="match status" value="1"/>
</dbReference>
<evidence type="ECO:0000256" key="4">
    <source>
        <dbReference type="ARBA" id="ARBA00022884"/>
    </source>
</evidence>
<dbReference type="Gene3D" id="1.20.120.140">
    <property type="entry name" value="Signal recognition particle SRP54, nucleotide-binding domain"/>
    <property type="match status" value="1"/>
</dbReference>
<keyword evidence="4 9" id="KW-0694">RNA-binding</keyword>
<keyword evidence="6 9" id="KW-0733">Signal recognition particle</keyword>
<evidence type="ECO:0000256" key="8">
    <source>
        <dbReference type="ARBA" id="ARBA00048027"/>
    </source>
</evidence>
<keyword evidence="2 9" id="KW-0547">Nucleotide-binding</keyword>
<comment type="subcellular location">
    <subcellularLocation>
        <location evidence="9">Cytoplasm</location>
    </subcellularLocation>
    <text evidence="9">The SRP-RNC complex is targeted to the cytoplasmic membrane.</text>
</comment>
<evidence type="ECO:0000313" key="12">
    <source>
        <dbReference type="EMBL" id="ORC31864.1"/>
    </source>
</evidence>
<dbReference type="InterPro" id="IPR027417">
    <property type="entry name" value="P-loop_NTPase"/>
</dbReference>
<dbReference type="Gene3D" id="1.10.260.30">
    <property type="entry name" value="Signal recognition particle, SRP54 subunit, M-domain"/>
    <property type="match status" value="1"/>
</dbReference>
<dbReference type="SMART" id="SM00963">
    <property type="entry name" value="SRP54_N"/>
    <property type="match status" value="1"/>
</dbReference>
<protein>
    <recommendedName>
        <fullName evidence="9">Signal recognition particle protein</fullName>
        <ecNumber evidence="9">3.6.5.4</ecNumber>
    </recommendedName>
    <alternativeName>
        <fullName evidence="9">Fifty-four homolog</fullName>
    </alternativeName>
</protein>
<dbReference type="SMART" id="SM00382">
    <property type="entry name" value="AAA"/>
    <property type="match status" value="1"/>
</dbReference>
<comment type="catalytic activity">
    <reaction evidence="8 9">
        <text>GTP + H2O = GDP + phosphate + H(+)</text>
        <dbReference type="Rhea" id="RHEA:19669"/>
        <dbReference type="ChEBI" id="CHEBI:15377"/>
        <dbReference type="ChEBI" id="CHEBI:15378"/>
        <dbReference type="ChEBI" id="CHEBI:37565"/>
        <dbReference type="ChEBI" id="CHEBI:43474"/>
        <dbReference type="ChEBI" id="CHEBI:58189"/>
        <dbReference type="EC" id="3.6.5.4"/>
    </reaction>
</comment>
<dbReference type="PROSITE" id="PS00300">
    <property type="entry name" value="SRP54"/>
    <property type="match status" value="1"/>
</dbReference>
<dbReference type="Proteomes" id="UP000192343">
    <property type="component" value="Unassembled WGS sequence"/>
</dbReference>
<feature type="coiled-coil region" evidence="10">
    <location>
        <begin position="297"/>
        <end position="336"/>
    </location>
</feature>
<keyword evidence="13" id="KW-1185">Reference proteome</keyword>
<comment type="subunit">
    <text evidence="9">Part of the signal recognition particle protein translocation system, which is composed of SRP and FtsY.</text>
</comment>
<evidence type="ECO:0000256" key="7">
    <source>
        <dbReference type="ARBA" id="ARBA00023274"/>
    </source>
</evidence>
<dbReference type="Pfam" id="PF02881">
    <property type="entry name" value="SRP54_N"/>
    <property type="match status" value="1"/>
</dbReference>
<keyword evidence="9" id="KW-0963">Cytoplasm</keyword>
<proteinExistence type="inferred from homology"/>
<dbReference type="FunFam" id="3.40.50.300:FF:000022">
    <property type="entry name" value="Signal recognition particle 54 kDa subunit"/>
    <property type="match status" value="1"/>
</dbReference>
<dbReference type="InterPro" id="IPR003593">
    <property type="entry name" value="AAA+_ATPase"/>
</dbReference>
<dbReference type="InterPro" id="IPR004780">
    <property type="entry name" value="SRP"/>
</dbReference>
<name>A0A1Y1RU88_9SPIO</name>
<dbReference type="OrthoDB" id="9804720at2"/>
<dbReference type="GO" id="GO:0006614">
    <property type="term" value="P:SRP-dependent cotranslational protein targeting to membrane"/>
    <property type="evidence" value="ECO:0007669"/>
    <property type="project" value="InterPro"/>
</dbReference>
<feature type="domain" description="SRP54-type proteins GTP-binding" evidence="11">
    <location>
        <begin position="269"/>
        <end position="282"/>
    </location>
</feature>
<comment type="function">
    <text evidence="9">Involved in targeting and insertion of nascent membrane proteins into the cytoplasmic membrane. Binds to the hydrophobic signal sequence of the ribosome-nascent chain (RNC) as it emerges from the ribosomes. The SRP-RNC complex is then targeted to the cytoplasmic membrane where it interacts with the SRP receptor FtsY.</text>
</comment>
<organism evidence="12 13">
    <name type="scientific">Marispirochaeta aestuarii</name>
    <dbReference type="NCBI Taxonomy" id="1963862"/>
    <lineage>
        <taxon>Bacteria</taxon>
        <taxon>Pseudomonadati</taxon>
        <taxon>Spirochaetota</taxon>
        <taxon>Spirochaetia</taxon>
        <taxon>Spirochaetales</taxon>
        <taxon>Spirochaetaceae</taxon>
        <taxon>Marispirochaeta</taxon>
    </lineage>
</organism>
<gene>
    <name evidence="9" type="primary">ffh</name>
    <name evidence="12" type="ORF">B4O97_16510</name>
</gene>
<dbReference type="InterPro" id="IPR013822">
    <property type="entry name" value="Signal_recog_particl_SRP54_hlx"/>
</dbReference>
<reference evidence="12 13" key="1">
    <citation type="submission" date="2017-03" db="EMBL/GenBank/DDBJ databases">
        <title>Draft Genome sequence of Marispirochaeta sp. strain JC444.</title>
        <authorList>
            <person name="Shivani Y."/>
            <person name="Subhash Y."/>
            <person name="Sasikala C."/>
            <person name="Ramana C."/>
        </authorList>
    </citation>
    <scope>NUCLEOTIDE SEQUENCE [LARGE SCALE GENOMIC DNA]</scope>
    <source>
        <strain evidence="12 13">JC444</strain>
    </source>
</reference>
<sequence length="445" mass="49646">MFDKLTRTFSDVLRQVSGKSSISEKNIQDAVEEIKIALLEADVNLRVVRRFVNHTIEEARGEKVLRSVNPGQQFIKIVHDRMVNLLGSETEGLQLKGPDTLSPILFMGLQGSGKTTTCAKLALRLKKEGRKPLLVAADLVRPAAVKQLQLLGEQTGVPVFAVEGEKKPVKVVKQALSFAKKNSFNTMIVDTSGRMHLDDDLMKEIQEINSVLKPVEGLLVADAMTGQQAVEIAKEFNERVGITGVILSKFDSDTRGGAALSLKSVTKKPIKYVGVGEKIDELEQFHPDRMASRILGMGDVVSLVEKAQETIQEEEAEELQKKLQSSTFTLQDYLEQFTRIKKMGSLQSLVEMIPGMKGNIDEDALNSKEMKKEEAIILSMTLQERHNHRIIGPSRRKRIASGSGTSVFDVNRLLKKFDKMRLMMKKMTKNKKLQAQMLSQFNGNI</sequence>
<dbReference type="EMBL" id="MWQY01000023">
    <property type="protein sequence ID" value="ORC31864.1"/>
    <property type="molecule type" value="Genomic_DNA"/>
</dbReference>
<evidence type="ECO:0000256" key="10">
    <source>
        <dbReference type="SAM" id="Coils"/>
    </source>
</evidence>
<accession>A0A1Y1RU88</accession>
<keyword evidence="3 9" id="KW-0378">Hydrolase</keyword>
<dbReference type="InterPro" id="IPR000897">
    <property type="entry name" value="SRP54_GTPase_dom"/>
</dbReference>
<comment type="caution">
    <text evidence="12">The sequence shown here is derived from an EMBL/GenBank/DDBJ whole genome shotgun (WGS) entry which is preliminary data.</text>
</comment>
<feature type="binding site" evidence="9">
    <location>
        <begin position="108"/>
        <end position="115"/>
    </location>
    <ligand>
        <name>GTP</name>
        <dbReference type="ChEBI" id="CHEBI:37565"/>
    </ligand>
</feature>
<dbReference type="RefSeq" id="WP_083052545.1">
    <property type="nucleotide sequence ID" value="NZ_MWQY01000023.1"/>
</dbReference>
<dbReference type="AlphaFoldDB" id="A0A1Y1RU88"/>
<feature type="binding site" evidence="9">
    <location>
        <begin position="190"/>
        <end position="194"/>
    </location>
    <ligand>
        <name>GTP</name>
        <dbReference type="ChEBI" id="CHEBI:37565"/>
    </ligand>
</feature>
<dbReference type="SUPFAM" id="SSF47446">
    <property type="entry name" value="Signal peptide-binding domain"/>
    <property type="match status" value="1"/>
</dbReference>
<dbReference type="EC" id="3.6.5.4" evidence="9"/>
<dbReference type="CDD" id="cd18539">
    <property type="entry name" value="SRP_G"/>
    <property type="match status" value="1"/>
</dbReference>
<dbReference type="NCBIfam" id="TIGR00959">
    <property type="entry name" value="ffh"/>
    <property type="match status" value="1"/>
</dbReference>
<dbReference type="GO" id="GO:0003924">
    <property type="term" value="F:GTPase activity"/>
    <property type="evidence" value="ECO:0007669"/>
    <property type="project" value="UniProtKB-UniRule"/>
</dbReference>
<evidence type="ECO:0000256" key="1">
    <source>
        <dbReference type="ARBA" id="ARBA00005450"/>
    </source>
</evidence>
<comment type="similarity">
    <text evidence="1 9">Belongs to the GTP-binding SRP family. SRP54 subfamily.</text>
</comment>
<dbReference type="PANTHER" id="PTHR11564:SF5">
    <property type="entry name" value="SIGNAL RECOGNITION PARTICLE SUBUNIT SRP54"/>
    <property type="match status" value="1"/>
</dbReference>
<dbReference type="GO" id="GO:0008312">
    <property type="term" value="F:7S RNA binding"/>
    <property type="evidence" value="ECO:0007669"/>
    <property type="project" value="InterPro"/>
</dbReference>
<dbReference type="InterPro" id="IPR036891">
    <property type="entry name" value="Signal_recog_part_SRP54_M_sf"/>
</dbReference>
<evidence type="ECO:0000256" key="3">
    <source>
        <dbReference type="ARBA" id="ARBA00022801"/>
    </source>
</evidence>
<dbReference type="GO" id="GO:0048500">
    <property type="term" value="C:signal recognition particle"/>
    <property type="evidence" value="ECO:0007669"/>
    <property type="project" value="UniProtKB-UniRule"/>
</dbReference>
<evidence type="ECO:0000256" key="6">
    <source>
        <dbReference type="ARBA" id="ARBA00023135"/>
    </source>
</evidence>
<dbReference type="InterPro" id="IPR042101">
    <property type="entry name" value="SRP54_N_sf"/>
</dbReference>
<dbReference type="PANTHER" id="PTHR11564">
    <property type="entry name" value="SIGNAL RECOGNITION PARTICLE 54K PROTEIN SRP54"/>
    <property type="match status" value="1"/>
</dbReference>
<comment type="domain">
    <text evidence="9">Composed of three domains: the N-terminal N domain, which is responsible for interactions with the ribosome, the central G domain, which binds GTP, and the C-terminal M domain, which binds the RNA and the signal sequence of the RNC.</text>
</comment>
<dbReference type="SMART" id="SM00962">
    <property type="entry name" value="SRP54"/>
    <property type="match status" value="1"/>
</dbReference>
<dbReference type="Gene3D" id="3.40.50.300">
    <property type="entry name" value="P-loop containing nucleotide triphosphate hydrolases"/>
    <property type="match status" value="1"/>
</dbReference>
<evidence type="ECO:0000259" key="11">
    <source>
        <dbReference type="PROSITE" id="PS00300"/>
    </source>
</evidence>
<keyword evidence="7 9" id="KW-0687">Ribonucleoprotein</keyword>
<dbReference type="Pfam" id="PF02978">
    <property type="entry name" value="SRP_SPB"/>
    <property type="match status" value="1"/>
</dbReference>